<evidence type="ECO:0000313" key="1">
    <source>
        <dbReference type="EMBL" id="MPC94231.1"/>
    </source>
</evidence>
<accession>A0A5B7J8N7</accession>
<name>A0A5B7J8N7_PORTR</name>
<dbReference type="EMBL" id="VSRR010097756">
    <property type="protein sequence ID" value="MPC94231.1"/>
    <property type="molecule type" value="Genomic_DNA"/>
</dbReference>
<sequence length="94" mass="10170">MATTPACLYADATLEVKKVGIERAQSGRPRRCGVRIGYSIYGGRPPLRIPYVSLYSLSPPPPTTILSTPHPSLHLFTSRSSFSHPQATCICVLG</sequence>
<dbReference type="AlphaFoldDB" id="A0A5B7J8N7"/>
<proteinExistence type="predicted"/>
<comment type="caution">
    <text evidence="1">The sequence shown here is derived from an EMBL/GenBank/DDBJ whole genome shotgun (WGS) entry which is preliminary data.</text>
</comment>
<dbReference type="Proteomes" id="UP000324222">
    <property type="component" value="Unassembled WGS sequence"/>
</dbReference>
<gene>
    <name evidence="1" type="ORF">E2C01_089393</name>
</gene>
<keyword evidence="2" id="KW-1185">Reference proteome</keyword>
<organism evidence="1 2">
    <name type="scientific">Portunus trituberculatus</name>
    <name type="common">Swimming crab</name>
    <name type="synonym">Neptunus trituberculatus</name>
    <dbReference type="NCBI Taxonomy" id="210409"/>
    <lineage>
        <taxon>Eukaryota</taxon>
        <taxon>Metazoa</taxon>
        <taxon>Ecdysozoa</taxon>
        <taxon>Arthropoda</taxon>
        <taxon>Crustacea</taxon>
        <taxon>Multicrustacea</taxon>
        <taxon>Malacostraca</taxon>
        <taxon>Eumalacostraca</taxon>
        <taxon>Eucarida</taxon>
        <taxon>Decapoda</taxon>
        <taxon>Pleocyemata</taxon>
        <taxon>Brachyura</taxon>
        <taxon>Eubrachyura</taxon>
        <taxon>Portunoidea</taxon>
        <taxon>Portunidae</taxon>
        <taxon>Portuninae</taxon>
        <taxon>Portunus</taxon>
    </lineage>
</organism>
<protein>
    <submittedName>
        <fullName evidence="1">Uncharacterized protein</fullName>
    </submittedName>
</protein>
<evidence type="ECO:0000313" key="2">
    <source>
        <dbReference type="Proteomes" id="UP000324222"/>
    </source>
</evidence>
<reference evidence="1 2" key="1">
    <citation type="submission" date="2019-05" db="EMBL/GenBank/DDBJ databases">
        <title>Another draft genome of Portunus trituberculatus and its Hox gene families provides insights of decapod evolution.</title>
        <authorList>
            <person name="Jeong J.-H."/>
            <person name="Song I."/>
            <person name="Kim S."/>
            <person name="Choi T."/>
            <person name="Kim D."/>
            <person name="Ryu S."/>
            <person name="Kim W."/>
        </authorList>
    </citation>
    <scope>NUCLEOTIDE SEQUENCE [LARGE SCALE GENOMIC DNA]</scope>
    <source>
        <tissue evidence="1">Muscle</tissue>
    </source>
</reference>